<evidence type="ECO:0000256" key="7">
    <source>
        <dbReference type="RuleBase" id="RU362114"/>
    </source>
</evidence>
<evidence type="ECO:0000313" key="14">
    <source>
        <dbReference type="Proteomes" id="UP001152622"/>
    </source>
</evidence>
<feature type="domain" description="Macro" evidence="12">
    <location>
        <begin position="1094"/>
        <end position="1247"/>
    </location>
</feature>
<evidence type="ECO:0000256" key="2">
    <source>
        <dbReference type="ARBA" id="ARBA00022676"/>
    </source>
</evidence>
<keyword evidence="3 7" id="KW-0808">Transferase</keyword>
<dbReference type="GO" id="GO:0005737">
    <property type="term" value="C:cytoplasm"/>
    <property type="evidence" value="ECO:0007669"/>
    <property type="project" value="TreeGrafter"/>
</dbReference>
<dbReference type="SUPFAM" id="SSF52949">
    <property type="entry name" value="Macro domain-like"/>
    <property type="match status" value="5"/>
</dbReference>
<evidence type="ECO:0000256" key="1">
    <source>
        <dbReference type="ARBA" id="ARBA00004123"/>
    </source>
</evidence>
<evidence type="ECO:0000256" key="9">
    <source>
        <dbReference type="SAM" id="MobiDB-lite"/>
    </source>
</evidence>
<keyword evidence="4 7" id="KW-0520">NAD</keyword>
<dbReference type="GO" id="GO:0003714">
    <property type="term" value="F:transcription corepressor activity"/>
    <property type="evidence" value="ECO:0007669"/>
    <property type="project" value="TreeGrafter"/>
</dbReference>
<feature type="compositionally biased region" description="Acidic residues" evidence="9">
    <location>
        <begin position="1474"/>
        <end position="1485"/>
    </location>
</feature>
<dbReference type="PANTHER" id="PTHR14453:SF101">
    <property type="entry name" value="POLY [ADP-RIBOSE] POLYMERASE"/>
    <property type="match status" value="1"/>
</dbReference>
<dbReference type="Pfam" id="PF01661">
    <property type="entry name" value="Macro"/>
    <property type="match status" value="5"/>
</dbReference>
<evidence type="ECO:0000313" key="13">
    <source>
        <dbReference type="EMBL" id="KAJ8351599.1"/>
    </source>
</evidence>
<dbReference type="PROSITE" id="PS51059">
    <property type="entry name" value="PARP_CATALYTIC"/>
    <property type="match status" value="1"/>
</dbReference>
<dbReference type="SUPFAM" id="SSF56399">
    <property type="entry name" value="ADP-ribosylation"/>
    <property type="match status" value="1"/>
</dbReference>
<dbReference type="InterPro" id="IPR052056">
    <property type="entry name" value="Mono-ARTD/PARP"/>
</dbReference>
<dbReference type="EC" id="2.4.2.-" evidence="7"/>
<dbReference type="Proteomes" id="UP001152622">
    <property type="component" value="Chromosome 8"/>
</dbReference>
<dbReference type="PROSITE" id="PS51154">
    <property type="entry name" value="MACRO"/>
    <property type="match status" value="5"/>
</dbReference>
<evidence type="ECO:0000259" key="10">
    <source>
        <dbReference type="PROSITE" id="PS50918"/>
    </source>
</evidence>
<evidence type="ECO:0000256" key="4">
    <source>
        <dbReference type="ARBA" id="ARBA00023027"/>
    </source>
</evidence>
<evidence type="ECO:0000256" key="3">
    <source>
        <dbReference type="ARBA" id="ARBA00022679"/>
    </source>
</evidence>
<feature type="region of interest" description="Disordered" evidence="9">
    <location>
        <begin position="1447"/>
        <end position="1485"/>
    </location>
</feature>
<dbReference type="GO" id="GO:0070212">
    <property type="term" value="P:protein poly-ADP-ribosylation"/>
    <property type="evidence" value="ECO:0007669"/>
    <property type="project" value="TreeGrafter"/>
</dbReference>
<dbReference type="InterPro" id="IPR043472">
    <property type="entry name" value="Macro_dom-like"/>
</dbReference>
<dbReference type="CDD" id="cd01439">
    <property type="entry name" value="TCCD_inducible_PARP_like"/>
    <property type="match status" value="1"/>
</dbReference>
<accession>A0A9Q1F605</accession>
<dbReference type="PANTHER" id="PTHR14453">
    <property type="entry name" value="PARP/ZINC FINGER CCCH TYPE DOMAIN CONTAINING PROTEIN"/>
    <property type="match status" value="1"/>
</dbReference>
<dbReference type="SMART" id="SM00506">
    <property type="entry name" value="A1pp"/>
    <property type="match status" value="5"/>
</dbReference>
<dbReference type="Gene3D" id="3.30.720.50">
    <property type="match status" value="1"/>
</dbReference>
<dbReference type="Gene3D" id="3.90.228.10">
    <property type="match status" value="1"/>
</dbReference>
<dbReference type="Gene3D" id="3.30.70.330">
    <property type="match status" value="1"/>
</dbReference>
<comment type="subcellular location">
    <subcellularLocation>
        <location evidence="1">Nucleus</location>
    </subcellularLocation>
</comment>
<comment type="caution">
    <text evidence="13">The sequence shown here is derived from an EMBL/GenBank/DDBJ whole genome shotgun (WGS) entry which is preliminary data.</text>
</comment>
<sequence>MSVQLYDEREAEKRLDPRRFILSGFSEDCKCSHLSVFIKSCSKGAEHSWEVLNDGNRIAVTFKQNIDIQAFLKKCSSKKLQNMDISASRLEYTDSVLVEGNMENISEEALRIYFCSTQNNGGKVNCLIWVKKAKSALIVFEDFHVALRVAKEKHNICGVNLCGLLFYSSLQQALTGETPTMPPSPHKISIPVDALLLEYIQNDKVCKEEFESTLKELHTSIFFKGDPEFSQVVLEMAVDRESLLLHRLAHTWEGKTKQAVEALLEKYSIVTVMSTEEVWEKVGDKCLSLSLKTASVSYESAKNTVVVLGQRNDVKKLQGEIQRLLNKAKEELEVEKNTVERKILMDSKEKLDFVWNFVSDKLRGVEHLKDEANLIFHLKGLRDKVNAAEGIIKNIKDNLTTKMLHLSPHLAKFLQTLDLRKLERDHFTHISATVFSCGDSIQILAETQDGEKAKDKMNEILMEEVINLTPDQGKVTQEEQWKVFYSRLMQEVESSNNAWNVKISHSDVQITVCGFRNVVTDVARKLTGYLNNKMPVTKEIPLKSLRQVEYVDACMKLSESPEIKALDVTILLSRTQASPCLKVTAASDNIKEALSAVEKQISHIVHEKHIYSNAGESKVLEKHQDALKARAKEFACKLYLTVEQANQTSSHLACRFKMGDYLTLTIAQGEISQQTAEAVICPLGGNLSFDNPVAQKILQVGGPQIKDVCHKLLKEGQALVAGDVVAANPGNFPAKALFYAVIPSQTGIGKLLESMHLASAVEKSLQNAENSHCVSVVMPALGCGAFGFPVRESCKAIEKEISEFCDSHLDTPPHLREIIIVDPDDKTVEELHTVLKEMGYQSTDSINTTLSALPANKTKKGTPPPVLPKPGADLKVAIGGVRVIQKKGDITKETVDAIANSINISLNLDTVILKNGDITKEAVDAIVNSTNMSLNLDTGVSGAILKAAGKSVADECAKLGTQKADGVVVTGGGNLKCKHIIQMVGPTTTAGITTSIERVLQLCESKNTTAMSIPAIGTGKGNILPEESIKAILTGLQNHLSPTTSTSIKFIAIVAIEQKVFDCFCNYFEKNQQSHQIKAVTGFRWPSFRSRPKQLPANQVVIDGVTVILKNGDITKEAVDAIVNSTNMSLNLDTGTQKADGVVVTGGGDLKCKHIIQMVGPTTTAGITTSIERVLQLCESKNTTAMSIPAIGTGKGNILPEESIKAILTGLQSHLSQTTSTSIKFIFIVAFEQKVFDCFCNYFAERNQQPYQRKAVTGFRWPSFRSRLTQLPANQVKIHGIRIEVKKGDITIETVRGIVNTTNKELNLKGGVSGAIFRAAGSSVEEECKRFGPQQDDGVVVTSGGELHCDFIIHTVGPHTLAAATSNVEKILEQCEKNQITTVSFPAIGTGGGQMNAADVIKAMLQGFHNHLSQQISTVLKLIYIVVNQDKILQDFLQGLKQWSEPGLGSSCDEDDEDEDVEADEDWSTTSELDSADEDEDVDEDDYEGSIEIIMGSIKVKALCGDITKETTDAIVNSTNSSLDLSSGVSGAILKAAGQTVMDECMALGKQPSNGVVVTKPGNLKSKHIVHMVGQTKERAITNSMYKVLETCDRIKAQSISFPSLGTGAGNLAASQVANAMIDAINDFVLIKPKPSVTLIHIVIFQPKMMSDFKQVMKKLKTVTPKLGVAAAMAIPNLVTPSLESAAASITFPMMVAEVYGVSAANLAQVKKCLDDLVSEECTSQDVVDEHLQLLAETEKKDIVEASQRHQVHISMLRNKMTVSGKRDDVFLAVLQIKDSLLRARDREYREREQSRIWETIRWEVGRSDAWIGLDQHTSNNLELAYLRKDKFYVYQHQRDSFKVDFEKMQQIDSRGNITRIKRHQNLSDSETAIIRIPPTWTKMDGKDLDMIVLSEMSNEFQNISKEFVQSCQVFAQKNRKNIEVVQIQRIQHQGQWRRYTVSKQALDKKYPKNNNEQFLYHGSTKDICQKIYENGFNRSFCGRNATKFGNGTYFAKEAYYSCENYYTNPDEQGHKYIFRTRVLTGKPCVGLEGMREPAPVDPNNLQAGLHDCAVDNLQNPFIFVIFSDSGAYPEYLITFKTV</sequence>
<dbReference type="Pfam" id="PF23248">
    <property type="entry name" value="KH_PARP14_2"/>
    <property type="match status" value="1"/>
</dbReference>
<dbReference type="InterPro" id="IPR012317">
    <property type="entry name" value="Poly(ADP-ribose)pol_cat_dom"/>
</dbReference>
<dbReference type="OrthoDB" id="6133115at2759"/>
<feature type="domain" description="Macro" evidence="12">
    <location>
        <begin position="1270"/>
        <end position="1444"/>
    </location>
</feature>
<evidence type="ECO:0000256" key="8">
    <source>
        <dbReference type="SAM" id="Coils"/>
    </source>
</evidence>
<feature type="domain" description="Macro" evidence="12">
    <location>
        <begin position="651"/>
        <end position="839"/>
    </location>
</feature>
<dbReference type="InterPro" id="IPR002589">
    <property type="entry name" value="Macro_dom"/>
</dbReference>
<dbReference type="GO" id="GO:0003950">
    <property type="term" value="F:NAD+ poly-ADP-ribosyltransferase activity"/>
    <property type="evidence" value="ECO:0007669"/>
    <property type="project" value="UniProtKB-UniRule"/>
</dbReference>
<evidence type="ECO:0000256" key="6">
    <source>
        <dbReference type="ARBA" id="ARBA00024347"/>
    </source>
</evidence>
<feature type="coiled-coil region" evidence="8">
    <location>
        <begin position="307"/>
        <end position="345"/>
    </location>
</feature>
<dbReference type="EMBL" id="JAINUF010000008">
    <property type="protein sequence ID" value="KAJ8351599.1"/>
    <property type="molecule type" value="Genomic_DNA"/>
</dbReference>
<comment type="similarity">
    <text evidence="6">Belongs to the ARTD/PARP family.</text>
</comment>
<feature type="domain" description="PARP catalytic" evidence="11">
    <location>
        <begin position="1877"/>
        <end position="2083"/>
    </location>
</feature>
<feature type="domain" description="Macro" evidence="12">
    <location>
        <begin position="1487"/>
        <end position="1661"/>
    </location>
</feature>
<dbReference type="InterPro" id="IPR057050">
    <property type="entry name" value="RRM_PARP14_2"/>
</dbReference>
<protein>
    <recommendedName>
        <fullName evidence="7">Poly [ADP-ribose] polymerase</fullName>
        <shortName evidence="7">PARP</shortName>
        <ecNumber evidence="7">2.4.2.-</ecNumber>
    </recommendedName>
</protein>
<dbReference type="Pfam" id="PF23085">
    <property type="entry name" value="RRM_PARP14_3"/>
    <property type="match status" value="1"/>
</dbReference>
<organism evidence="13 14">
    <name type="scientific">Synaphobranchus kaupii</name>
    <name type="common">Kaup's arrowtooth eel</name>
    <dbReference type="NCBI Taxonomy" id="118154"/>
    <lineage>
        <taxon>Eukaryota</taxon>
        <taxon>Metazoa</taxon>
        <taxon>Chordata</taxon>
        <taxon>Craniata</taxon>
        <taxon>Vertebrata</taxon>
        <taxon>Euteleostomi</taxon>
        <taxon>Actinopterygii</taxon>
        <taxon>Neopterygii</taxon>
        <taxon>Teleostei</taxon>
        <taxon>Anguilliformes</taxon>
        <taxon>Synaphobranchidae</taxon>
        <taxon>Synaphobranchus</taxon>
    </lineage>
</organism>
<gene>
    <name evidence="13" type="ORF">SKAU_G00230750</name>
</gene>
<dbReference type="InterPro" id="IPR037197">
    <property type="entry name" value="WWE_dom_sf"/>
</dbReference>
<dbReference type="SUPFAM" id="SSF117839">
    <property type="entry name" value="WWE domain"/>
    <property type="match status" value="1"/>
</dbReference>
<feature type="compositionally biased region" description="Acidic residues" evidence="9">
    <location>
        <begin position="1452"/>
        <end position="1467"/>
    </location>
</feature>
<dbReference type="Pfam" id="PF00644">
    <property type="entry name" value="PARP"/>
    <property type="match status" value="1"/>
</dbReference>
<reference evidence="13" key="1">
    <citation type="journal article" date="2023" name="Science">
        <title>Genome structures resolve the early diversification of teleost fishes.</title>
        <authorList>
            <person name="Parey E."/>
            <person name="Louis A."/>
            <person name="Montfort J."/>
            <person name="Bouchez O."/>
            <person name="Roques C."/>
            <person name="Iampietro C."/>
            <person name="Lluch J."/>
            <person name="Castinel A."/>
            <person name="Donnadieu C."/>
            <person name="Desvignes T."/>
            <person name="Floi Bucao C."/>
            <person name="Jouanno E."/>
            <person name="Wen M."/>
            <person name="Mejri S."/>
            <person name="Dirks R."/>
            <person name="Jansen H."/>
            <person name="Henkel C."/>
            <person name="Chen W.J."/>
            <person name="Zahm M."/>
            <person name="Cabau C."/>
            <person name="Klopp C."/>
            <person name="Thompson A.W."/>
            <person name="Robinson-Rechavi M."/>
            <person name="Braasch I."/>
            <person name="Lecointre G."/>
            <person name="Bobe J."/>
            <person name="Postlethwait J.H."/>
            <person name="Berthelot C."/>
            <person name="Roest Crollius H."/>
            <person name="Guiguen Y."/>
        </authorList>
    </citation>
    <scope>NUCLEOTIDE SEQUENCE</scope>
    <source>
        <strain evidence="13">WJC10195</strain>
    </source>
</reference>
<keyword evidence="5" id="KW-0539">Nucleus</keyword>
<dbReference type="PROSITE" id="PS50918">
    <property type="entry name" value="WWE"/>
    <property type="match status" value="1"/>
</dbReference>
<keyword evidence="8" id="KW-0175">Coiled coil</keyword>
<dbReference type="InterPro" id="IPR057043">
    <property type="entry name" value="PARP14_KH_2"/>
</dbReference>
<feature type="domain" description="WWE" evidence="10">
    <location>
        <begin position="1783"/>
        <end position="1863"/>
    </location>
</feature>
<dbReference type="Pfam" id="PF23245">
    <property type="entry name" value="RRM_PARP14_2"/>
    <property type="match status" value="1"/>
</dbReference>
<name>A0A9Q1F605_SYNKA</name>
<proteinExistence type="inferred from homology"/>
<dbReference type="GO" id="GO:1990404">
    <property type="term" value="F:NAD+-protein mono-ADP-ribosyltransferase activity"/>
    <property type="evidence" value="ECO:0007669"/>
    <property type="project" value="TreeGrafter"/>
</dbReference>
<dbReference type="InterPro" id="IPR012677">
    <property type="entry name" value="Nucleotide-bd_a/b_plait_sf"/>
</dbReference>
<dbReference type="GO" id="GO:0005634">
    <property type="term" value="C:nucleus"/>
    <property type="evidence" value="ECO:0007669"/>
    <property type="project" value="UniProtKB-SubCell"/>
</dbReference>
<evidence type="ECO:0000259" key="11">
    <source>
        <dbReference type="PROSITE" id="PS51059"/>
    </source>
</evidence>
<evidence type="ECO:0000259" key="12">
    <source>
        <dbReference type="PROSITE" id="PS51154"/>
    </source>
</evidence>
<dbReference type="InterPro" id="IPR004170">
    <property type="entry name" value="WWE_dom"/>
</dbReference>
<keyword evidence="2 7" id="KW-0328">Glycosyltransferase</keyword>
<dbReference type="GO" id="GO:0010629">
    <property type="term" value="P:negative regulation of gene expression"/>
    <property type="evidence" value="ECO:0007669"/>
    <property type="project" value="TreeGrafter"/>
</dbReference>
<evidence type="ECO:0000256" key="5">
    <source>
        <dbReference type="ARBA" id="ARBA00023242"/>
    </source>
</evidence>
<keyword evidence="14" id="KW-1185">Reference proteome</keyword>
<dbReference type="Gene3D" id="3.40.220.10">
    <property type="entry name" value="Leucine Aminopeptidase, subunit E, domain 1"/>
    <property type="match status" value="5"/>
</dbReference>
<feature type="domain" description="Macro" evidence="12">
    <location>
        <begin position="898"/>
        <end position="1072"/>
    </location>
</feature>